<dbReference type="PROSITE" id="PS51257">
    <property type="entry name" value="PROKAR_LIPOPROTEIN"/>
    <property type="match status" value="1"/>
</dbReference>
<evidence type="ECO:0008006" key="3">
    <source>
        <dbReference type="Google" id="ProtNLM"/>
    </source>
</evidence>
<sequence length="149" mass="17259">MMKLSLYIVLFFLLIGCKSSDVSTQYRDDFKSVSAKEKTIFLKENKATAENKSVLLLTQGFKGEKITVKQGDKSVYSSYPITNLNTKLADYFSFSNENELLIYDQFTKKQLIIPSDKAKKYKFIYLMKEYKDDTADFSITYSNTLRPLK</sequence>
<name>A0ABX0ISF7_9FLAO</name>
<reference evidence="2" key="1">
    <citation type="submission" date="2019-05" db="EMBL/GenBank/DDBJ databases">
        <title>Flavobacterium profundi sp. nov., isolated from a deep-sea seamount.</title>
        <authorList>
            <person name="Zhang D.-C."/>
        </authorList>
    </citation>
    <scope>NUCLEOTIDE SEQUENCE [LARGE SCALE GENOMIC DNA]</scope>
    <source>
        <strain evidence="2">EC11</strain>
    </source>
</reference>
<gene>
    <name evidence="1" type="ORF">FIA58_013610</name>
</gene>
<reference evidence="1 2" key="2">
    <citation type="submission" date="2019-05" db="EMBL/GenBank/DDBJ databases">
        <authorList>
            <person name="Lianzixin W."/>
        </authorList>
    </citation>
    <scope>NUCLEOTIDE SEQUENCE [LARGE SCALE GENOMIC DNA]</scope>
    <source>
        <strain evidence="1 2">EC11</strain>
    </source>
</reference>
<evidence type="ECO:0000313" key="2">
    <source>
        <dbReference type="Proteomes" id="UP000817854"/>
    </source>
</evidence>
<dbReference type="Proteomes" id="UP000817854">
    <property type="component" value="Unassembled WGS sequence"/>
</dbReference>
<organism evidence="1 2">
    <name type="scientific">Flavobacterium jejuense</name>
    <dbReference type="NCBI Taxonomy" id="1544455"/>
    <lineage>
        <taxon>Bacteria</taxon>
        <taxon>Pseudomonadati</taxon>
        <taxon>Bacteroidota</taxon>
        <taxon>Flavobacteriia</taxon>
        <taxon>Flavobacteriales</taxon>
        <taxon>Flavobacteriaceae</taxon>
        <taxon>Flavobacterium</taxon>
    </lineage>
</organism>
<evidence type="ECO:0000313" key="1">
    <source>
        <dbReference type="EMBL" id="NHN26717.1"/>
    </source>
</evidence>
<reference evidence="1 2" key="3">
    <citation type="submission" date="2020-02" db="EMBL/GenBank/DDBJ databases">
        <title>Flavobacterium profundi sp. nov., isolated from a deep-sea seamount.</title>
        <authorList>
            <person name="Zhang D.-C."/>
        </authorList>
    </citation>
    <scope>NUCLEOTIDE SEQUENCE [LARGE SCALE GENOMIC DNA]</scope>
    <source>
        <strain evidence="1 2">EC11</strain>
    </source>
</reference>
<keyword evidence="2" id="KW-1185">Reference proteome</keyword>
<accession>A0ABX0ISF7</accession>
<comment type="caution">
    <text evidence="1">The sequence shown here is derived from an EMBL/GenBank/DDBJ whole genome shotgun (WGS) entry which is preliminary data.</text>
</comment>
<proteinExistence type="predicted"/>
<protein>
    <recommendedName>
        <fullName evidence="3">Lipoprotein</fullName>
    </recommendedName>
</protein>
<dbReference type="RefSeq" id="WP_140963029.1">
    <property type="nucleotide sequence ID" value="NZ_VEVQ02000008.1"/>
</dbReference>
<dbReference type="EMBL" id="VEVQ02000008">
    <property type="protein sequence ID" value="NHN26717.1"/>
    <property type="molecule type" value="Genomic_DNA"/>
</dbReference>